<dbReference type="PANTHER" id="PTHR33306">
    <property type="entry name" value="EXPRESSED PROTEIN-RELATED-RELATED"/>
    <property type="match status" value="1"/>
</dbReference>
<dbReference type="Proteomes" id="UP001190926">
    <property type="component" value="Unassembled WGS sequence"/>
</dbReference>
<feature type="transmembrane region" description="Helical" evidence="1">
    <location>
        <begin position="20"/>
        <end position="41"/>
    </location>
</feature>
<comment type="caution">
    <text evidence="2">The sequence shown here is derived from an EMBL/GenBank/DDBJ whole genome shotgun (WGS) entry which is preliminary data.</text>
</comment>
<name>A0AAD4INZ8_PERFH</name>
<dbReference type="EMBL" id="SDAM02029567">
    <property type="protein sequence ID" value="KAH6756124.1"/>
    <property type="molecule type" value="Genomic_DNA"/>
</dbReference>
<dbReference type="PANTHER" id="PTHR33306:SF40">
    <property type="entry name" value="EXPRESSED PROTEIN"/>
    <property type="match status" value="1"/>
</dbReference>
<protein>
    <recommendedName>
        <fullName evidence="4">Transmembrane protein</fullName>
    </recommendedName>
</protein>
<evidence type="ECO:0000256" key="1">
    <source>
        <dbReference type="SAM" id="Phobius"/>
    </source>
</evidence>
<evidence type="ECO:0008006" key="4">
    <source>
        <dbReference type="Google" id="ProtNLM"/>
    </source>
</evidence>
<evidence type="ECO:0000313" key="3">
    <source>
        <dbReference type="Proteomes" id="UP001190926"/>
    </source>
</evidence>
<organism evidence="2 3">
    <name type="scientific">Perilla frutescens var. hirtella</name>
    <name type="common">Perilla citriodora</name>
    <name type="synonym">Perilla setoyensis</name>
    <dbReference type="NCBI Taxonomy" id="608512"/>
    <lineage>
        <taxon>Eukaryota</taxon>
        <taxon>Viridiplantae</taxon>
        <taxon>Streptophyta</taxon>
        <taxon>Embryophyta</taxon>
        <taxon>Tracheophyta</taxon>
        <taxon>Spermatophyta</taxon>
        <taxon>Magnoliopsida</taxon>
        <taxon>eudicotyledons</taxon>
        <taxon>Gunneridae</taxon>
        <taxon>Pentapetalae</taxon>
        <taxon>asterids</taxon>
        <taxon>lamiids</taxon>
        <taxon>Lamiales</taxon>
        <taxon>Lamiaceae</taxon>
        <taxon>Nepetoideae</taxon>
        <taxon>Elsholtzieae</taxon>
        <taxon>Perilla</taxon>
    </lineage>
</organism>
<feature type="transmembrane region" description="Helical" evidence="1">
    <location>
        <begin position="93"/>
        <end position="111"/>
    </location>
</feature>
<gene>
    <name evidence="2" type="ORF">C2S53_004385</name>
</gene>
<reference evidence="2 3" key="1">
    <citation type="journal article" date="2021" name="Nat. Commun.">
        <title>Incipient diploidization of the medicinal plant Perilla within 10,000 years.</title>
        <authorList>
            <person name="Zhang Y."/>
            <person name="Shen Q."/>
            <person name="Leng L."/>
            <person name="Zhang D."/>
            <person name="Chen S."/>
            <person name="Shi Y."/>
            <person name="Ning Z."/>
            <person name="Chen S."/>
        </authorList>
    </citation>
    <scope>NUCLEOTIDE SEQUENCE [LARGE SCALE GENOMIC DNA]</scope>
    <source>
        <strain evidence="3">cv. PC099</strain>
    </source>
</reference>
<proteinExistence type="predicted"/>
<sequence length="126" mass="14284">MNWMRTTRRKQGWAEQTLSSISAPPVPLVAVLAIVIFLLSLSQYSAYKEQMRYTMFSFKILLFVAPVFVIVFLRSSLLSSGVWLNFCPSSQQAFPWGVALLLLALLLLLSYHSSFYSKCFPFGTSD</sequence>
<evidence type="ECO:0000313" key="2">
    <source>
        <dbReference type="EMBL" id="KAH6756124.1"/>
    </source>
</evidence>
<feature type="transmembrane region" description="Helical" evidence="1">
    <location>
        <begin position="53"/>
        <end position="73"/>
    </location>
</feature>
<dbReference type="AlphaFoldDB" id="A0AAD4INZ8"/>
<accession>A0AAD4INZ8</accession>
<keyword evidence="3" id="KW-1185">Reference proteome</keyword>
<keyword evidence="1" id="KW-0812">Transmembrane</keyword>
<keyword evidence="1" id="KW-1133">Transmembrane helix</keyword>
<keyword evidence="1" id="KW-0472">Membrane</keyword>